<protein>
    <submittedName>
        <fullName evidence="2">Dihydrofolate reductase family protein</fullName>
    </submittedName>
</protein>
<organism evidence="2">
    <name type="scientific">Streptomyces sp. R35</name>
    <dbReference type="NCBI Taxonomy" id="3238630"/>
    <lineage>
        <taxon>Bacteria</taxon>
        <taxon>Bacillati</taxon>
        <taxon>Actinomycetota</taxon>
        <taxon>Actinomycetes</taxon>
        <taxon>Kitasatosporales</taxon>
        <taxon>Streptomycetaceae</taxon>
        <taxon>Streptomyces</taxon>
    </lineage>
</organism>
<gene>
    <name evidence="2" type="ORF">AB5J50_32140</name>
</gene>
<dbReference type="EMBL" id="CP163440">
    <property type="protein sequence ID" value="XDQ65106.1"/>
    <property type="molecule type" value="Genomic_DNA"/>
</dbReference>
<dbReference type="AlphaFoldDB" id="A0AB39SFU3"/>
<proteinExistence type="predicted"/>
<dbReference type="SUPFAM" id="SSF53597">
    <property type="entry name" value="Dihydrofolate reductase-like"/>
    <property type="match status" value="1"/>
</dbReference>
<dbReference type="InterPro" id="IPR050765">
    <property type="entry name" value="Riboflavin_Biosynth_HTPR"/>
</dbReference>
<dbReference type="Pfam" id="PF01872">
    <property type="entry name" value="RibD_C"/>
    <property type="match status" value="1"/>
</dbReference>
<accession>A0AB39SFU3</accession>
<reference evidence="2" key="1">
    <citation type="submission" date="2024-07" db="EMBL/GenBank/DDBJ databases">
        <authorList>
            <person name="Yu S.T."/>
        </authorList>
    </citation>
    <scope>NUCLEOTIDE SEQUENCE</scope>
    <source>
        <strain evidence="2">R35</strain>
    </source>
</reference>
<dbReference type="GO" id="GO:0009231">
    <property type="term" value="P:riboflavin biosynthetic process"/>
    <property type="evidence" value="ECO:0007669"/>
    <property type="project" value="InterPro"/>
</dbReference>
<dbReference type="InterPro" id="IPR002734">
    <property type="entry name" value="RibDG_C"/>
</dbReference>
<dbReference type="PANTHER" id="PTHR38011">
    <property type="entry name" value="DIHYDROFOLATE REDUCTASE FAMILY PROTEIN (AFU_ORTHOLOGUE AFUA_8G06820)"/>
    <property type="match status" value="1"/>
</dbReference>
<evidence type="ECO:0000313" key="2">
    <source>
        <dbReference type="EMBL" id="XDQ65106.1"/>
    </source>
</evidence>
<dbReference type="InterPro" id="IPR024072">
    <property type="entry name" value="DHFR-like_dom_sf"/>
</dbReference>
<evidence type="ECO:0000259" key="1">
    <source>
        <dbReference type="Pfam" id="PF01872"/>
    </source>
</evidence>
<dbReference type="Gene3D" id="3.40.430.10">
    <property type="entry name" value="Dihydrofolate Reductase, subunit A"/>
    <property type="match status" value="1"/>
</dbReference>
<dbReference type="RefSeq" id="WP_369261685.1">
    <property type="nucleotide sequence ID" value="NZ_CP163440.1"/>
</dbReference>
<dbReference type="PANTHER" id="PTHR38011:SF11">
    <property type="entry name" value="2,5-DIAMINO-6-RIBOSYLAMINO-4(3H)-PYRIMIDINONE 5'-PHOSPHATE REDUCTASE"/>
    <property type="match status" value="1"/>
</dbReference>
<dbReference type="GO" id="GO:0008703">
    <property type="term" value="F:5-amino-6-(5-phosphoribosylamino)uracil reductase activity"/>
    <property type="evidence" value="ECO:0007669"/>
    <property type="project" value="InterPro"/>
</dbReference>
<feature type="domain" description="Bacterial bifunctional deaminase-reductase C-terminal" evidence="1">
    <location>
        <begin position="2"/>
        <end position="178"/>
    </location>
</feature>
<sequence length="192" mass="21702">MRKIILMMSVSLDGYIEGPNREIDWHQVDAELHGHFNREIRKLGALLQGRVTYELLAGYWPTADKDPESTPEVVEFAEIWRNIPKVVFSRTLHHADGHTTIVREVVPEEIRALKEQPGGDLGLGGADLAAEFMRHDLVDEFWVYVHPVLIGRGKPLFPETDALTRLRLVEARVFGNGVAQLRYARAGNGVEE</sequence>
<name>A0AB39SFU3_9ACTN</name>